<dbReference type="GO" id="GO:0044550">
    <property type="term" value="P:secondary metabolite biosynthetic process"/>
    <property type="evidence" value="ECO:0007669"/>
    <property type="project" value="TreeGrafter"/>
</dbReference>
<dbReference type="GO" id="GO:0005829">
    <property type="term" value="C:cytosol"/>
    <property type="evidence" value="ECO:0007669"/>
    <property type="project" value="TreeGrafter"/>
</dbReference>
<dbReference type="GO" id="GO:0031177">
    <property type="term" value="F:phosphopantetheine binding"/>
    <property type="evidence" value="ECO:0007669"/>
    <property type="project" value="TreeGrafter"/>
</dbReference>
<sequence>MFSRTKVTATATKGSTVQKEQRLTISGRTEAIASFGQQRIWFHEQLYFHASELSVYNIVVPLIIKQGSLSIERLRSALRSVIEEHTILRTAVRFNPATNQIEQYIQSVADDIYLFQHSRGISTAEQLDSLLTDESIRKHFDVENGRVVKCHVVERNDESHGHLLHAMLADTNPNSKMNKARRFWSDLMHGYDWNRIRSLASNEIRHDQTRSGRGYSTVFVFNQRVVDAMMMFASSNNITMFSLSLASFYAFLFKLLNNEEDLCVASVVANRFNQETKEMIGMFVNILPYRIQIEPNKSFHHFVRKVQQLSTDILEHASLPYQEIIALHDKQKHQRLPSTFFQYDSLMSSTTQKTTMELTVDKDSVIGVYYDRDRSRGNGLATFDMSVTIAHEHHARTTECVID</sequence>
<dbReference type="EMBL" id="CAJOAY010007376">
    <property type="protein sequence ID" value="CAF4165052.1"/>
    <property type="molecule type" value="Genomic_DNA"/>
</dbReference>
<dbReference type="PANTHER" id="PTHR45527">
    <property type="entry name" value="NONRIBOSOMAL PEPTIDE SYNTHETASE"/>
    <property type="match status" value="1"/>
</dbReference>
<organism evidence="2 3">
    <name type="scientific">Adineta steineri</name>
    <dbReference type="NCBI Taxonomy" id="433720"/>
    <lineage>
        <taxon>Eukaryota</taxon>
        <taxon>Metazoa</taxon>
        <taxon>Spiralia</taxon>
        <taxon>Gnathifera</taxon>
        <taxon>Rotifera</taxon>
        <taxon>Eurotatoria</taxon>
        <taxon>Bdelloidea</taxon>
        <taxon>Adinetida</taxon>
        <taxon>Adinetidae</taxon>
        <taxon>Adineta</taxon>
    </lineage>
</organism>
<protein>
    <recommendedName>
        <fullName evidence="1">Condensation domain-containing protein</fullName>
    </recommendedName>
</protein>
<evidence type="ECO:0000259" key="1">
    <source>
        <dbReference type="Pfam" id="PF00668"/>
    </source>
</evidence>
<evidence type="ECO:0000313" key="3">
    <source>
        <dbReference type="Proteomes" id="UP000663881"/>
    </source>
</evidence>
<dbReference type="GO" id="GO:0043041">
    <property type="term" value="P:amino acid activation for nonribosomal peptide biosynthetic process"/>
    <property type="evidence" value="ECO:0007669"/>
    <property type="project" value="TreeGrafter"/>
</dbReference>
<dbReference type="InterPro" id="IPR001242">
    <property type="entry name" value="Condensation_dom"/>
</dbReference>
<dbReference type="InterPro" id="IPR023213">
    <property type="entry name" value="CAT-like_dom_sf"/>
</dbReference>
<dbReference type="SUPFAM" id="SSF52777">
    <property type="entry name" value="CoA-dependent acyltransferases"/>
    <property type="match status" value="2"/>
</dbReference>
<proteinExistence type="predicted"/>
<dbReference type="AlphaFoldDB" id="A0A819Z133"/>
<reference evidence="2" key="1">
    <citation type="submission" date="2021-02" db="EMBL/GenBank/DDBJ databases">
        <authorList>
            <person name="Nowell W R."/>
        </authorList>
    </citation>
    <scope>NUCLEOTIDE SEQUENCE</scope>
</reference>
<dbReference type="GO" id="GO:0003824">
    <property type="term" value="F:catalytic activity"/>
    <property type="evidence" value="ECO:0007669"/>
    <property type="project" value="InterPro"/>
</dbReference>
<dbReference type="PANTHER" id="PTHR45527:SF1">
    <property type="entry name" value="FATTY ACID SYNTHASE"/>
    <property type="match status" value="1"/>
</dbReference>
<dbReference type="Proteomes" id="UP000663881">
    <property type="component" value="Unassembled WGS sequence"/>
</dbReference>
<comment type="caution">
    <text evidence="2">The sequence shown here is derived from an EMBL/GenBank/DDBJ whole genome shotgun (WGS) entry which is preliminary data.</text>
</comment>
<dbReference type="Gene3D" id="3.30.559.30">
    <property type="entry name" value="Nonribosomal peptide synthetase, condensation domain"/>
    <property type="match status" value="1"/>
</dbReference>
<feature type="non-terminal residue" evidence="2">
    <location>
        <position position="1"/>
    </location>
</feature>
<feature type="domain" description="Condensation" evidence="1">
    <location>
        <begin position="29"/>
        <end position="162"/>
    </location>
</feature>
<dbReference type="Gene3D" id="3.30.559.10">
    <property type="entry name" value="Chloramphenicol acetyltransferase-like domain"/>
    <property type="match status" value="2"/>
</dbReference>
<evidence type="ECO:0000313" key="2">
    <source>
        <dbReference type="EMBL" id="CAF4165052.1"/>
    </source>
</evidence>
<gene>
    <name evidence="2" type="ORF">OKA104_LOCUS39001</name>
</gene>
<dbReference type="Pfam" id="PF00668">
    <property type="entry name" value="Condensation"/>
    <property type="match status" value="2"/>
</dbReference>
<name>A0A819Z133_9BILA</name>
<feature type="domain" description="Condensation" evidence="1">
    <location>
        <begin position="174"/>
        <end position="362"/>
    </location>
</feature>
<accession>A0A819Z133</accession>